<sequence>MVAHERLIGKTAQNGDASLSDNSMGLRGCLTRERTSAIHEEIMSKGTFQNKDVVLICKVRKQKMCSAQLLFEVFERAGYRIDRYLQSDLYHGITSNVQVAKDVALLLKEEGFTLSQGGDTNLVLCYCLELQNVMPEWYVGKRFLLLNLSMLTGTYPHSMVFIRSLYILGLRLRFRNATLIKRASCYAGLPECIDAGLAIVALSQIVRHMMVQFLSELNSSRVLGAKAPGYRIVERVPWGFFAVFGDLRMVLSLLSWGRKSMVWLLNRRIRYFEQWLIAPGLGSCLILKRWEVEKSISEISFDRVQYWIQIYDLPPEMQTLANFKKFRDSIGRVVMLEKPDWSQGIGRCYMRIRLELDVNKPLIPGFWVPRQDKGKLWVRLKYEKLGDFCFSCGKIGHLSKFCDAVTLESSRESAYGPWMKAALVRTVLEERLISFDEQGTPELPWDGSVNENAGILIRKRPESSNGGTAELDEDELRALGLWAEDGSMAAREEMLIKHIDEHVGSSGLFCKARGNSVDNVNVERAYERVGKVGETSGARNVGECAGGYDAHAELGKQIVAHHVDNPLSPIGKGDKLGASSLGVLVESAVLVQNETISTESHGKETYGDNDGNDEYGLDKENLFCEEPVRKYNQVPVTTINEVTKLGNVVLHQVEIGLSSFFRNLNLKRRFEDGIVQNEFTSKRIWVESENGYSIRYIYNERNMAVDMDGLQNSDAEVVDKTNIVMVSRRMRNKARITGGGRLKEPPKIYEAFILELSRCGTSLDSKALKELIRKNGPQILFIMESKNKRRYMENLKRKLKFKYGFYVDPQGLSGGLALWWNDDVSVSILRSCKNLIDSTVTDVKNGVVSRIFWVYGPPEAEDRSKFWQLVQRRMEDQNIPWMCLGDFNDILYLHEKEGGNIKEYWKIRNFRDMVDGCNLIDLPFQGQKFTWIGKRDGLIIKERLDRALVNTSWIEQYPNTQVFNNPIIG</sequence>
<reference evidence="3 4" key="1">
    <citation type="submission" date="2013-09" db="EMBL/GenBank/DDBJ databases">
        <title>Corchorus capsularis genome sequencing.</title>
        <authorList>
            <person name="Alam M."/>
            <person name="Haque M.S."/>
            <person name="Islam M.S."/>
            <person name="Emdad E.M."/>
            <person name="Islam M.M."/>
            <person name="Ahmed B."/>
            <person name="Halim A."/>
            <person name="Hossen Q.M.M."/>
            <person name="Hossain M.Z."/>
            <person name="Ahmed R."/>
            <person name="Khan M.M."/>
            <person name="Islam R."/>
            <person name="Rashid M.M."/>
            <person name="Khan S.A."/>
            <person name="Rahman M.S."/>
            <person name="Alam M."/>
        </authorList>
    </citation>
    <scope>NUCLEOTIDE SEQUENCE [LARGE SCALE GENOMIC DNA]</scope>
    <source>
        <strain evidence="4">cv. CVL-1</strain>
        <tissue evidence="3">Whole seedling</tissue>
    </source>
</reference>
<dbReference type="InterPro" id="IPR036691">
    <property type="entry name" value="Endo/exonu/phosph_ase_sf"/>
</dbReference>
<proteinExistence type="predicted"/>
<dbReference type="OMA" id="INSCELR"/>
<evidence type="ECO:0000259" key="2">
    <source>
        <dbReference type="PROSITE" id="PS50158"/>
    </source>
</evidence>
<dbReference type="PROSITE" id="PS50158">
    <property type="entry name" value="ZF_CCHC"/>
    <property type="match status" value="1"/>
</dbReference>
<dbReference type="PANTHER" id="PTHR31286">
    <property type="entry name" value="GLYCINE-RICH CELL WALL STRUCTURAL PROTEIN 1.8-LIKE"/>
    <property type="match status" value="1"/>
</dbReference>
<dbReference type="GO" id="GO:0003676">
    <property type="term" value="F:nucleic acid binding"/>
    <property type="evidence" value="ECO:0007669"/>
    <property type="project" value="InterPro"/>
</dbReference>
<dbReference type="AlphaFoldDB" id="A0A1R3GT13"/>
<gene>
    <name evidence="3" type="ORF">CCACVL1_23729</name>
</gene>
<keyword evidence="1" id="KW-0862">Zinc</keyword>
<evidence type="ECO:0000256" key="1">
    <source>
        <dbReference type="PROSITE-ProRule" id="PRU00047"/>
    </source>
</evidence>
<keyword evidence="3" id="KW-0378">Hydrolase</keyword>
<evidence type="ECO:0000313" key="4">
    <source>
        <dbReference type="Proteomes" id="UP000188268"/>
    </source>
</evidence>
<organism evidence="3 4">
    <name type="scientific">Corchorus capsularis</name>
    <name type="common">Jute</name>
    <dbReference type="NCBI Taxonomy" id="210143"/>
    <lineage>
        <taxon>Eukaryota</taxon>
        <taxon>Viridiplantae</taxon>
        <taxon>Streptophyta</taxon>
        <taxon>Embryophyta</taxon>
        <taxon>Tracheophyta</taxon>
        <taxon>Spermatophyta</taxon>
        <taxon>Magnoliopsida</taxon>
        <taxon>eudicotyledons</taxon>
        <taxon>Gunneridae</taxon>
        <taxon>Pentapetalae</taxon>
        <taxon>rosids</taxon>
        <taxon>malvids</taxon>
        <taxon>Malvales</taxon>
        <taxon>Malvaceae</taxon>
        <taxon>Grewioideae</taxon>
        <taxon>Apeibeae</taxon>
        <taxon>Corchorus</taxon>
    </lineage>
</organism>
<dbReference type="OrthoDB" id="1305040at2759"/>
<dbReference type="Pfam" id="PF03372">
    <property type="entry name" value="Exo_endo_phos"/>
    <property type="match status" value="1"/>
</dbReference>
<dbReference type="InterPro" id="IPR001878">
    <property type="entry name" value="Znf_CCHC"/>
</dbReference>
<dbReference type="Gramene" id="OMO61130">
    <property type="protein sequence ID" value="OMO61130"/>
    <property type="gene ID" value="CCACVL1_23729"/>
</dbReference>
<keyword evidence="4" id="KW-1185">Reference proteome</keyword>
<dbReference type="InterPro" id="IPR005135">
    <property type="entry name" value="Endo/exonuclease/phosphatase"/>
</dbReference>
<dbReference type="InterPro" id="IPR040256">
    <property type="entry name" value="At4g02000-like"/>
</dbReference>
<dbReference type="InterPro" id="IPR025836">
    <property type="entry name" value="Zn_knuckle_CX2CX4HX4C"/>
</dbReference>
<dbReference type="PANTHER" id="PTHR31286:SF178">
    <property type="entry name" value="DUF4283 DOMAIN-CONTAINING PROTEIN"/>
    <property type="match status" value="1"/>
</dbReference>
<dbReference type="Proteomes" id="UP000188268">
    <property type="component" value="Unassembled WGS sequence"/>
</dbReference>
<dbReference type="Gene3D" id="3.60.10.10">
    <property type="entry name" value="Endonuclease/exonuclease/phosphatase"/>
    <property type="match status" value="1"/>
</dbReference>
<evidence type="ECO:0000313" key="3">
    <source>
        <dbReference type="EMBL" id="OMO61130.1"/>
    </source>
</evidence>
<keyword evidence="1" id="KW-0479">Metal-binding</keyword>
<dbReference type="EMBL" id="AWWV01013560">
    <property type="protein sequence ID" value="OMO61130.1"/>
    <property type="molecule type" value="Genomic_DNA"/>
</dbReference>
<keyword evidence="1" id="KW-0863">Zinc-finger</keyword>
<name>A0A1R3GT13_COCAP</name>
<dbReference type="GO" id="GO:0004527">
    <property type="term" value="F:exonuclease activity"/>
    <property type="evidence" value="ECO:0007669"/>
    <property type="project" value="UniProtKB-KW"/>
</dbReference>
<accession>A0A1R3GT13</accession>
<keyword evidence="3" id="KW-0255">Endonuclease</keyword>
<comment type="caution">
    <text evidence="3">The sequence shown here is derived from an EMBL/GenBank/DDBJ whole genome shotgun (WGS) entry which is preliminary data.</text>
</comment>
<keyword evidence="3" id="KW-0269">Exonuclease</keyword>
<keyword evidence="3" id="KW-0540">Nuclease</keyword>
<feature type="domain" description="CCHC-type" evidence="2">
    <location>
        <begin position="389"/>
        <end position="402"/>
    </location>
</feature>
<dbReference type="Pfam" id="PF14392">
    <property type="entry name" value="zf-CCHC_4"/>
    <property type="match status" value="1"/>
</dbReference>
<dbReference type="GO" id="GO:0004519">
    <property type="term" value="F:endonuclease activity"/>
    <property type="evidence" value="ECO:0007669"/>
    <property type="project" value="UniProtKB-KW"/>
</dbReference>
<protein>
    <submittedName>
        <fullName evidence="3">Endonuclease/exonuclease/phosphatase</fullName>
    </submittedName>
</protein>
<dbReference type="GO" id="GO:0008270">
    <property type="term" value="F:zinc ion binding"/>
    <property type="evidence" value="ECO:0007669"/>
    <property type="project" value="UniProtKB-KW"/>
</dbReference>
<dbReference type="STRING" id="210143.A0A1R3GT13"/>
<dbReference type="SUPFAM" id="SSF56219">
    <property type="entry name" value="DNase I-like"/>
    <property type="match status" value="1"/>
</dbReference>